<dbReference type="eggNOG" id="ENOG5031R7P">
    <property type="taxonomic scope" value="Bacteria"/>
</dbReference>
<dbReference type="OrthoDB" id="2248290at2"/>
<comment type="caution">
    <text evidence="1">The sequence shown here is derived from an EMBL/GenBank/DDBJ whole genome shotgun (WGS) entry which is preliminary data.</text>
</comment>
<evidence type="ECO:0000313" key="2">
    <source>
        <dbReference type="Proteomes" id="UP000028700"/>
    </source>
</evidence>
<sequence>MDNQGQTSEAEQNQLDVQLNGAITEKIDYLTSLQKAIQEKHDLKVYELIDAPRFNKLIKKTNLKPNATALETLVDDLHAQISHYLSHHLIDYLGKTYPFFYYDEVSLGQFKIYFGNWWDRRQFGSLDVINIAFNFNEDEFAKLRTGFELEAEGKRYNSDKIAEISSQSTELQKLMTQQGERDQRKELLRSQLKENGQKSTLPWDSGKVKEERQVIIDQLSELADQDEAALEANNTIKDNDDLILSLSKEDTIINYEMQSIKKTFEDFSRFNQRNQSLYTDYLNSLVGEARVKTDD</sequence>
<dbReference type="RefSeq" id="WP_034525625.1">
    <property type="nucleotide sequence ID" value="NZ_BBJM01000001.1"/>
</dbReference>
<evidence type="ECO:0000313" key="1">
    <source>
        <dbReference type="EMBL" id="GAK46950.1"/>
    </source>
</evidence>
<name>A0A081BFY2_9LACO</name>
<reference evidence="1" key="1">
    <citation type="journal article" date="2014" name="Genome Announc.">
        <title>Draft Genome Sequence of Lactobacillus oryzae Strain SG293T.</title>
        <authorList>
            <person name="Tanizawa Y."/>
            <person name="Fujisawa T."/>
            <person name="Mochizuki T."/>
            <person name="Kaminuma E."/>
            <person name="Nakamura Y."/>
            <person name="Tohno M."/>
        </authorList>
    </citation>
    <scope>NUCLEOTIDE SEQUENCE [LARGE SCALE GENOMIC DNA]</scope>
    <source>
        <strain evidence="1">SG293</strain>
    </source>
</reference>
<keyword evidence="2" id="KW-1185">Reference proteome</keyword>
<dbReference type="STRING" id="1291743.LOSG293_010490"/>
<dbReference type="Proteomes" id="UP000028700">
    <property type="component" value="Unassembled WGS sequence"/>
</dbReference>
<evidence type="ECO:0008006" key="3">
    <source>
        <dbReference type="Google" id="ProtNLM"/>
    </source>
</evidence>
<protein>
    <recommendedName>
        <fullName evidence="3">Exonuclease SbcC</fullName>
    </recommendedName>
</protein>
<proteinExistence type="predicted"/>
<accession>A0A081BFY2</accession>
<dbReference type="EMBL" id="BBJM01000001">
    <property type="protein sequence ID" value="GAK46950.1"/>
    <property type="molecule type" value="Genomic_DNA"/>
</dbReference>
<dbReference type="AlphaFoldDB" id="A0A081BFY2"/>
<organism evidence="1 2">
    <name type="scientific">Secundilactobacillus oryzae JCM 18671</name>
    <dbReference type="NCBI Taxonomy" id="1291743"/>
    <lineage>
        <taxon>Bacteria</taxon>
        <taxon>Bacillati</taxon>
        <taxon>Bacillota</taxon>
        <taxon>Bacilli</taxon>
        <taxon>Lactobacillales</taxon>
        <taxon>Lactobacillaceae</taxon>
        <taxon>Secundilactobacillus</taxon>
    </lineage>
</organism>
<gene>
    <name evidence="1" type="ORF">LOSG293_010490</name>
</gene>